<dbReference type="PANTHER" id="PTHR24198:SF194">
    <property type="entry name" value="INVERSIN-A"/>
    <property type="match status" value="1"/>
</dbReference>
<dbReference type="EMBL" id="WIWT01000004">
    <property type="protein sequence ID" value="KAF3221817.1"/>
    <property type="molecule type" value="Genomic_DNA"/>
</dbReference>
<dbReference type="SUPFAM" id="SSF52540">
    <property type="entry name" value="P-loop containing nucleoside triphosphate hydrolases"/>
    <property type="match status" value="1"/>
</dbReference>
<dbReference type="PROSITE" id="PS50297">
    <property type="entry name" value="ANK_REP_REGION"/>
    <property type="match status" value="7"/>
</dbReference>
<accession>A0A8H8VL18</accession>
<evidence type="ECO:0008006" key="9">
    <source>
        <dbReference type="Google" id="ProtNLM"/>
    </source>
</evidence>
<evidence type="ECO:0000256" key="1">
    <source>
        <dbReference type="ARBA" id="ARBA00022737"/>
    </source>
</evidence>
<feature type="domain" description="GPI inositol-deacylase winged helix" evidence="5">
    <location>
        <begin position="661"/>
        <end position="737"/>
    </location>
</feature>
<dbReference type="Gene3D" id="3.40.50.1580">
    <property type="entry name" value="Nucleoside phosphorylase domain"/>
    <property type="match status" value="1"/>
</dbReference>
<proteinExistence type="predicted"/>
<comment type="caution">
    <text evidence="7">The sequence shown here is derived from an EMBL/GenBank/DDBJ whole genome shotgun (WGS) entry which is preliminary data.</text>
</comment>
<evidence type="ECO:0000256" key="3">
    <source>
        <dbReference type="PROSITE-ProRule" id="PRU00023"/>
    </source>
</evidence>
<evidence type="ECO:0000313" key="8">
    <source>
        <dbReference type="Proteomes" id="UP000614610"/>
    </source>
</evidence>
<dbReference type="GO" id="GO:0003824">
    <property type="term" value="F:catalytic activity"/>
    <property type="evidence" value="ECO:0007669"/>
    <property type="project" value="InterPro"/>
</dbReference>
<evidence type="ECO:0000256" key="2">
    <source>
        <dbReference type="ARBA" id="ARBA00023043"/>
    </source>
</evidence>
<keyword evidence="1" id="KW-0677">Repeat</keyword>
<gene>
    <name evidence="7" type="ORF">TWF679_007031</name>
</gene>
<evidence type="ECO:0000259" key="4">
    <source>
        <dbReference type="Pfam" id="PF01048"/>
    </source>
</evidence>
<evidence type="ECO:0000259" key="5">
    <source>
        <dbReference type="Pfam" id="PF22939"/>
    </source>
</evidence>
<organism evidence="7 8">
    <name type="scientific">Orbilia oligospora</name>
    <name type="common">Nematode-trapping fungus</name>
    <name type="synonym">Arthrobotrys oligospora</name>
    <dbReference type="NCBI Taxonomy" id="2813651"/>
    <lineage>
        <taxon>Eukaryota</taxon>
        <taxon>Fungi</taxon>
        <taxon>Dikarya</taxon>
        <taxon>Ascomycota</taxon>
        <taxon>Pezizomycotina</taxon>
        <taxon>Orbiliomycetes</taxon>
        <taxon>Orbiliales</taxon>
        <taxon>Orbiliaceae</taxon>
        <taxon>Orbilia</taxon>
    </lineage>
</organism>
<dbReference type="GO" id="GO:0009116">
    <property type="term" value="P:nucleoside metabolic process"/>
    <property type="evidence" value="ECO:0007669"/>
    <property type="project" value="InterPro"/>
</dbReference>
<sequence>MDINADGEMVIDPKPREAYTIGWVCALPKEQIAAIPMLDERHPNITSKSPNDENVYTLGSIGPHNVIITCLPLKCYGTCQTSRAVSQMHSTFPSIKITFVVGIGAGIPSKVKLGDVVVSTEWAKWDFGKTNKDGVFEHTGRKSRPSDGLLTIMSKIQTEHSLRGETRVPEYIRNLGLNYPHLAPKYVSIGDPEEIKIHYGMIASGCQVIKDAKLRDSINQQLGGQVLCLEMEAAGLVGFPAVVIRGICDYADSNKNDDWQEYAAAAAAACAKEFINRIEPAAAAEVSIMKEDLDRVIDEIAILRGNLSGDEERKVLEWITPIDDSTQHNDFLNRRQSGTGEWMLNSSVYQNWLNTPKEILYCPGIPGAGKTILTSIIIDNLIDRYSHNPEIGIAYVYFNFKGSARLRIDDILSSILKQLVRTTNETILTASKTMRTQASLPRCIKELYDRYKGSRPPRSDVVKSIYAVSAAYSRVFIVIDALDEYQDRSEFLEKLFEIHDHQNLNIFATSRPIPEIRHKFKRRGTYKECEIRASDEDVKQYLEGKILQLGTNVVKVNKETIKDKISELAQGINETTVCVILVSLVPALGIPILSAKKAQLRFLLAHFQFEAIRAAPTLKAVKKILGSFNNGGGASNSVYDSTYRAIMEKIQGNSNKELADMAFKVLMWVTCASRRLNKAELQHAIATEPEEPASLDKDNISDIDDLISTCLGLVTIDEESNIVRLIHYTAQEYLEREKKLWFLYPHSSIAKVCTIYLSYDVFKSGPCESKEDLEERLGLNPLYRYAAENLGYHTQESSREEQSYCLEPGAGSCTFQIGVTQHILKLLLDDDLRLACVQVPLIRGGRSYYRHQKRADIDQMQALHVAAHLGLAQAAELLLARSGVDLEAKENKGKTPLSLAAERGQDDVVKVLIKYGANLEAKDNHLRTPLYFAAMWDKEETTKLLVGYGADVAAGCYWGSTPLKAAVDNGCGGVIRFLVDRMAQMEIKRVTRDVALASALYGYQDVLKSMLERGVDLKTVDDNDNGRYGRNRNLLWNALYGGHEGIVKLLLDIGVDPNQKYTKSRLDGESRPLIFAIENGLESVVRLLVDKADLEAEAVGGMFGDCRTPLSVSVEKRRQDLVELLLLEKGVRVTAPALSAAFKNKDEDMVNLLLERKQDPDGADSRGNTLLHAAARYGHEAAIRSLISEGANLEAEDKYGLTPLLTAVDELSEVAVRLLVEANIKIGRDKSKVVQEVLFGLVYGSPEAENIIDYLIEMGADLEGESGQKALSIAKERGDGAMVECLLGEGVRPTAGLLPWAVLKRYEGVVRLLIDMGADLDDTDDCRRTGLFFAAINGYLSIVKTLVEAGADLEASDDDGDTPLAASVLRGHHDVVEFLLERGAHIETEDKCGETPLFLAAREGKAEIVGLLIQNGANLEALNNDHKTPLSIAAENGHESTVRLLVDKGATWETRDKNGKTPSELATDRGRTAIAQFLTEMVHLRQIGRGPS</sequence>
<dbReference type="InterPro" id="IPR000845">
    <property type="entry name" value="Nucleoside_phosphorylase_d"/>
</dbReference>
<dbReference type="InterPro" id="IPR035994">
    <property type="entry name" value="Nucleoside_phosphorylase_sf"/>
</dbReference>
<feature type="repeat" description="ANK" evidence="3">
    <location>
        <begin position="1326"/>
        <end position="1358"/>
    </location>
</feature>
<dbReference type="OrthoDB" id="195446at2759"/>
<dbReference type="Pfam" id="PF01048">
    <property type="entry name" value="PNP_UDP_1"/>
    <property type="match status" value="1"/>
</dbReference>
<reference evidence="7" key="1">
    <citation type="submission" date="2019-06" db="EMBL/GenBank/DDBJ databases">
        <authorList>
            <person name="Palmer J.M."/>
        </authorList>
    </citation>
    <scope>NUCLEOTIDE SEQUENCE</scope>
    <source>
        <strain evidence="7">TWF679</strain>
    </source>
</reference>
<feature type="repeat" description="ANK" evidence="3">
    <location>
        <begin position="1166"/>
        <end position="1198"/>
    </location>
</feature>
<dbReference type="Pfam" id="PF12796">
    <property type="entry name" value="Ank_2"/>
    <property type="match status" value="6"/>
</dbReference>
<feature type="domain" description="Nephrocystin 3-like N-terminal" evidence="6">
    <location>
        <begin position="338"/>
        <end position="511"/>
    </location>
</feature>
<dbReference type="SUPFAM" id="SSF53167">
    <property type="entry name" value="Purine and uridine phosphorylases"/>
    <property type="match status" value="1"/>
</dbReference>
<dbReference type="InterPro" id="IPR056884">
    <property type="entry name" value="NPHP3-like_N"/>
</dbReference>
<dbReference type="PANTHER" id="PTHR24198">
    <property type="entry name" value="ANKYRIN REPEAT AND PROTEIN KINASE DOMAIN-CONTAINING PROTEIN"/>
    <property type="match status" value="1"/>
</dbReference>
<dbReference type="PRINTS" id="PR01415">
    <property type="entry name" value="ANKYRIN"/>
</dbReference>
<dbReference type="SUPFAM" id="SSF48403">
    <property type="entry name" value="Ankyrin repeat"/>
    <property type="match status" value="2"/>
</dbReference>
<name>A0A8H8VL18_ORBOL</name>
<dbReference type="InterPro" id="IPR027417">
    <property type="entry name" value="P-loop_NTPase"/>
</dbReference>
<dbReference type="InterPro" id="IPR054471">
    <property type="entry name" value="GPIID_WHD"/>
</dbReference>
<dbReference type="InterPro" id="IPR036770">
    <property type="entry name" value="Ankyrin_rpt-contain_sf"/>
</dbReference>
<protein>
    <recommendedName>
        <fullName evidence="9">Nucleoside phosphorylase domain-containing protein</fullName>
    </recommendedName>
</protein>
<dbReference type="InterPro" id="IPR002110">
    <property type="entry name" value="Ankyrin_rpt"/>
</dbReference>
<dbReference type="Gene3D" id="3.40.50.300">
    <property type="entry name" value="P-loop containing nucleotide triphosphate hydrolases"/>
    <property type="match status" value="1"/>
</dbReference>
<keyword evidence="2 3" id="KW-0040">ANK repeat</keyword>
<feature type="repeat" description="ANK" evidence="3">
    <location>
        <begin position="1425"/>
        <end position="1457"/>
    </location>
</feature>
<dbReference type="Pfam" id="PF24883">
    <property type="entry name" value="NPHP3_N"/>
    <property type="match status" value="1"/>
</dbReference>
<dbReference type="Gene3D" id="1.25.40.20">
    <property type="entry name" value="Ankyrin repeat-containing domain"/>
    <property type="match status" value="3"/>
</dbReference>
<dbReference type="PROSITE" id="PS50088">
    <property type="entry name" value="ANK_REPEAT"/>
    <property type="match status" value="7"/>
</dbReference>
<dbReference type="Pfam" id="PF22939">
    <property type="entry name" value="WHD_GPIID"/>
    <property type="match status" value="1"/>
</dbReference>
<dbReference type="SMART" id="SM00248">
    <property type="entry name" value="ANK"/>
    <property type="match status" value="16"/>
</dbReference>
<evidence type="ECO:0000313" key="7">
    <source>
        <dbReference type="EMBL" id="KAF3221817.1"/>
    </source>
</evidence>
<feature type="repeat" description="ANK" evidence="3">
    <location>
        <begin position="925"/>
        <end position="952"/>
    </location>
</feature>
<feature type="domain" description="Nucleoside phosphorylase" evidence="4">
    <location>
        <begin position="21"/>
        <end position="275"/>
    </location>
</feature>
<dbReference type="Proteomes" id="UP000614610">
    <property type="component" value="Unassembled WGS sequence"/>
</dbReference>
<feature type="repeat" description="ANK" evidence="3">
    <location>
        <begin position="1392"/>
        <end position="1424"/>
    </location>
</feature>
<evidence type="ECO:0000259" key="6">
    <source>
        <dbReference type="Pfam" id="PF24883"/>
    </source>
</evidence>
<feature type="repeat" description="ANK" evidence="3">
    <location>
        <begin position="1359"/>
        <end position="1391"/>
    </location>
</feature>
<feature type="repeat" description="ANK" evidence="3">
    <location>
        <begin position="892"/>
        <end position="924"/>
    </location>
</feature>